<dbReference type="AlphaFoldDB" id="A0A080ZJ36"/>
<feature type="region of interest" description="Disordered" evidence="1">
    <location>
        <begin position="229"/>
        <end position="287"/>
    </location>
</feature>
<dbReference type="EMBL" id="ANJA01003017">
    <property type="protein sequence ID" value="ETO66647.1"/>
    <property type="molecule type" value="Genomic_DNA"/>
</dbReference>
<evidence type="ECO:0000313" key="2">
    <source>
        <dbReference type="EMBL" id="ETO66647.1"/>
    </source>
</evidence>
<comment type="caution">
    <text evidence="2">The sequence shown here is derived from an EMBL/GenBank/DDBJ whole genome shotgun (WGS) entry which is preliminary data.</text>
</comment>
<dbReference type="SUPFAM" id="SSF58113">
    <property type="entry name" value="Apolipoprotein A-I"/>
    <property type="match status" value="1"/>
</dbReference>
<proteinExistence type="predicted"/>
<evidence type="ECO:0000313" key="3">
    <source>
        <dbReference type="Proteomes" id="UP000028582"/>
    </source>
</evidence>
<protein>
    <submittedName>
        <fullName evidence="2">Uncharacterized protein</fullName>
    </submittedName>
</protein>
<dbReference type="Proteomes" id="UP000028582">
    <property type="component" value="Unassembled WGS sequence"/>
</dbReference>
<name>A0A080ZJ36_PHYNI</name>
<sequence>TSKALRSTSAFWCSKSVAHFRIYSQRLKSNQLKTTTPLTMAISDQTPTNSSSNNHQEFSKLHEMMQNGANEASSYLDGLKAKFTDYDTSHKSSKETATSYFQSAMDRARAAVDEFRRSGEEVRKDGNNVSDSVVDAAKRSMEQVGTALDNLGKSAQAYDRHVRDSINASAENAKENGSSTLSSWQDSISSLVTSTRDATFQSFEALQNQFAATKKAMAQQASAVADGVSNKASEASDKLKPADTTSKSDPTLMDRATEAMSSGMDYVASALQGSKTDDINNTPTKSS</sequence>
<organism evidence="2 3">
    <name type="scientific">Phytophthora nicotianae P1976</name>
    <dbReference type="NCBI Taxonomy" id="1317066"/>
    <lineage>
        <taxon>Eukaryota</taxon>
        <taxon>Sar</taxon>
        <taxon>Stramenopiles</taxon>
        <taxon>Oomycota</taxon>
        <taxon>Peronosporomycetes</taxon>
        <taxon>Peronosporales</taxon>
        <taxon>Peronosporaceae</taxon>
        <taxon>Phytophthora</taxon>
    </lineage>
</organism>
<dbReference type="Gene3D" id="1.20.120.20">
    <property type="entry name" value="Apolipoprotein"/>
    <property type="match status" value="1"/>
</dbReference>
<feature type="compositionally biased region" description="Polar residues" evidence="1">
    <location>
        <begin position="271"/>
        <end position="287"/>
    </location>
</feature>
<accession>A0A080ZJ36</accession>
<reference evidence="2 3" key="1">
    <citation type="submission" date="2013-11" db="EMBL/GenBank/DDBJ databases">
        <title>The Genome Sequence of Phytophthora parasitica P1976.</title>
        <authorList>
            <consortium name="The Broad Institute Genomics Platform"/>
            <person name="Russ C."/>
            <person name="Tyler B."/>
            <person name="Panabieres F."/>
            <person name="Shan W."/>
            <person name="Tripathy S."/>
            <person name="Grunwald N."/>
            <person name="Machado M."/>
            <person name="Johnson C.S."/>
            <person name="Walker B."/>
            <person name="Young S."/>
            <person name="Zeng Q."/>
            <person name="Gargeya S."/>
            <person name="Fitzgerald M."/>
            <person name="Haas B."/>
            <person name="Abouelleil A."/>
            <person name="Allen A.W."/>
            <person name="Alvarado L."/>
            <person name="Arachchi H.M."/>
            <person name="Berlin A.M."/>
            <person name="Chapman S.B."/>
            <person name="Gainer-Dewar J."/>
            <person name="Goldberg J."/>
            <person name="Griggs A."/>
            <person name="Gujja S."/>
            <person name="Hansen M."/>
            <person name="Howarth C."/>
            <person name="Imamovic A."/>
            <person name="Ireland A."/>
            <person name="Larimer J."/>
            <person name="McCowan C."/>
            <person name="Murphy C."/>
            <person name="Pearson M."/>
            <person name="Poon T.W."/>
            <person name="Priest M."/>
            <person name="Roberts A."/>
            <person name="Saif S."/>
            <person name="Shea T."/>
            <person name="Sisk P."/>
            <person name="Sykes S."/>
            <person name="Wortman J."/>
            <person name="Nusbaum C."/>
            <person name="Birren B."/>
        </authorList>
    </citation>
    <scope>NUCLEOTIDE SEQUENCE [LARGE SCALE GENOMIC DNA]</scope>
    <source>
        <strain evidence="2 3">P1976</strain>
    </source>
</reference>
<gene>
    <name evidence="2" type="ORF">F444_16267</name>
</gene>
<evidence type="ECO:0000256" key="1">
    <source>
        <dbReference type="SAM" id="MobiDB-lite"/>
    </source>
</evidence>
<feature type="non-terminal residue" evidence="2">
    <location>
        <position position="1"/>
    </location>
</feature>
<dbReference type="OrthoDB" id="113745at2759"/>